<accession>A0A7W8M663</accession>
<reference evidence="2 3" key="1">
    <citation type="submission" date="2020-08" db="EMBL/GenBank/DDBJ databases">
        <title>Genomic Encyclopedia of Type Strains, Phase IV (KMG-IV): sequencing the most valuable type-strain genomes for metagenomic binning, comparative biology and taxonomic classification.</title>
        <authorList>
            <person name="Goeker M."/>
        </authorList>
    </citation>
    <scope>NUCLEOTIDE SEQUENCE [LARGE SCALE GENOMIC DNA]</scope>
    <source>
        <strain evidence="2 3">DSM 106146</strain>
    </source>
</reference>
<evidence type="ECO:0000256" key="1">
    <source>
        <dbReference type="SAM" id="SignalP"/>
    </source>
</evidence>
<name>A0A7W8M663_9FIRM</name>
<dbReference type="RefSeq" id="WP_183776206.1">
    <property type="nucleotide sequence ID" value="NZ_JACHFW010000017.1"/>
</dbReference>
<keyword evidence="1" id="KW-0732">Signal</keyword>
<keyword evidence="3" id="KW-1185">Reference proteome</keyword>
<feature type="chain" id="PRO_5030518503" description="Lipoprotein" evidence="1">
    <location>
        <begin position="23"/>
        <end position="190"/>
    </location>
</feature>
<gene>
    <name evidence="2" type="ORF">HNP82_003140</name>
</gene>
<evidence type="ECO:0000313" key="2">
    <source>
        <dbReference type="EMBL" id="MBB5265988.1"/>
    </source>
</evidence>
<feature type="signal peptide" evidence="1">
    <location>
        <begin position="1"/>
        <end position="22"/>
    </location>
</feature>
<dbReference type="Proteomes" id="UP000543642">
    <property type="component" value="Unassembled WGS sequence"/>
</dbReference>
<evidence type="ECO:0008006" key="4">
    <source>
        <dbReference type="Google" id="ProtNLM"/>
    </source>
</evidence>
<comment type="caution">
    <text evidence="2">The sequence shown here is derived from an EMBL/GenBank/DDBJ whole genome shotgun (WGS) entry which is preliminary data.</text>
</comment>
<evidence type="ECO:0000313" key="3">
    <source>
        <dbReference type="Proteomes" id="UP000543642"/>
    </source>
</evidence>
<sequence>MKYIVALLTVIVLCMSSCNNHPSEITLDHIFDSCWNGSPEDVFELIGITEQDFSCTDMGSDSLGNTVIHYESKEPCVTVRNQPATLILEFSDEQMVLCGAQIFYSLEEDKKAYELIYNCTAQYDKLYEKDSTSPLVESFRGEQDYEKFSEDSRLNPNMQQEWLCGNDSRLYVSYGKNASAVRVLIFYMPI</sequence>
<dbReference type="AlphaFoldDB" id="A0A7W8M663"/>
<dbReference type="EMBL" id="JACHFW010000017">
    <property type="protein sequence ID" value="MBB5265988.1"/>
    <property type="molecule type" value="Genomic_DNA"/>
</dbReference>
<organism evidence="2 3">
    <name type="scientific">Catenibacillus scindens</name>
    <dbReference type="NCBI Taxonomy" id="673271"/>
    <lineage>
        <taxon>Bacteria</taxon>
        <taxon>Bacillati</taxon>
        <taxon>Bacillota</taxon>
        <taxon>Clostridia</taxon>
        <taxon>Lachnospirales</taxon>
        <taxon>Lachnospiraceae</taxon>
        <taxon>Catenibacillus</taxon>
    </lineage>
</organism>
<proteinExistence type="predicted"/>
<protein>
    <recommendedName>
        <fullName evidence="4">Lipoprotein</fullName>
    </recommendedName>
</protein>